<protein>
    <submittedName>
        <fullName evidence="1">Uncharacterized protein</fullName>
    </submittedName>
</protein>
<proteinExistence type="predicted"/>
<reference evidence="1 2" key="1">
    <citation type="submission" date="2017-06" db="EMBL/GenBank/DDBJ databases">
        <title>Genome Sequencing of the methanotroph Methylovulum psychrotolerants str. HV10-M2 isolated from a high-altitude environment.</title>
        <authorList>
            <person name="Mateos-Rivera A."/>
        </authorList>
    </citation>
    <scope>NUCLEOTIDE SEQUENCE [LARGE SCALE GENOMIC DNA]</scope>
    <source>
        <strain evidence="1 2">HV10_M2</strain>
    </source>
</reference>
<dbReference type="KEGG" id="mpsy:CEK71_05045"/>
<dbReference type="EMBL" id="CP022129">
    <property type="protein sequence ID" value="ASF45483.1"/>
    <property type="molecule type" value="Genomic_DNA"/>
</dbReference>
<organism evidence="1 2">
    <name type="scientific">Methylovulum psychrotolerans</name>
    <dbReference type="NCBI Taxonomy" id="1704499"/>
    <lineage>
        <taxon>Bacteria</taxon>
        <taxon>Pseudomonadati</taxon>
        <taxon>Pseudomonadota</taxon>
        <taxon>Gammaproteobacteria</taxon>
        <taxon>Methylococcales</taxon>
        <taxon>Methylococcaceae</taxon>
        <taxon>Methylovulum</taxon>
    </lineage>
</organism>
<gene>
    <name evidence="1" type="ORF">CEK71_05045</name>
</gene>
<accession>A0A1Z4BW59</accession>
<evidence type="ECO:0000313" key="2">
    <source>
        <dbReference type="Proteomes" id="UP000197019"/>
    </source>
</evidence>
<name>A0A1Z4BW59_9GAMM</name>
<keyword evidence="2" id="KW-1185">Reference proteome</keyword>
<sequence length="112" mass="12475">MAAAEQLVKNGVLFLALLNCWPFLGGHTLSGDKLEKRWQIIRSFFCSLIAEMNKVFRETDGGSKAAEQPALAFISQWHPNAGIELVELNNTEAELYGGDQNIGICFRRMIFG</sequence>
<dbReference type="Proteomes" id="UP000197019">
    <property type="component" value="Chromosome"/>
</dbReference>
<dbReference type="AlphaFoldDB" id="A0A1Z4BW59"/>
<evidence type="ECO:0000313" key="1">
    <source>
        <dbReference type="EMBL" id="ASF45483.1"/>
    </source>
</evidence>